<feature type="transmembrane region" description="Helical" evidence="11">
    <location>
        <begin position="146"/>
        <end position="166"/>
    </location>
</feature>
<keyword evidence="4 9" id="KW-0863">Zinc-finger</keyword>
<reference evidence="13 15" key="1">
    <citation type="journal article" date="2006" name="Proc. Natl. Acad. Sci. U.S.A.">
        <title>Genome analysis of the smallest free-living eukaryote Ostreococcus tauri unveils many unique features.</title>
        <authorList>
            <person name="Derelle E."/>
            <person name="Ferraz C."/>
            <person name="Rombauts S."/>
            <person name="Rouze P."/>
            <person name="Worden A.Z."/>
            <person name="Robbens S."/>
            <person name="Partensky F."/>
            <person name="Degroeve S."/>
            <person name="Echeynie S."/>
            <person name="Cooke R."/>
            <person name="Saeys Y."/>
            <person name="Wuyts J."/>
            <person name="Jabbari K."/>
            <person name="Bowler C."/>
            <person name="Panaud O."/>
            <person name="Piegu B."/>
            <person name="Ball S.G."/>
            <person name="Ral J.-P."/>
            <person name="Bouget F.-Y."/>
            <person name="Piganeau G."/>
            <person name="De Baets B."/>
            <person name="Picard A."/>
            <person name="Delseny M."/>
            <person name="Demaille J."/>
            <person name="Van de Peer Y."/>
            <person name="Moreau H."/>
        </authorList>
    </citation>
    <scope>NUCLEOTIDE SEQUENCE [LARGE SCALE GENOMIC DNA]</scope>
    <source>
        <strain evidence="13 15">OTTH0595</strain>
    </source>
</reference>
<keyword evidence="3" id="KW-0479">Metal-binding</keyword>
<gene>
    <name evidence="14" type="ORF">BE221DRAFT_77458</name>
    <name evidence="13" type="ORF">OT_ostta18g01050</name>
</gene>
<dbReference type="PANTHER" id="PTHR15860:SF0">
    <property type="entry name" value="LP20373P"/>
    <property type="match status" value="1"/>
</dbReference>
<keyword evidence="8 11" id="KW-0472">Membrane</keyword>
<dbReference type="InterPro" id="IPR001841">
    <property type="entry name" value="Znf_RING"/>
</dbReference>
<comment type="subcellular location">
    <subcellularLocation>
        <location evidence="1">Membrane</location>
        <topology evidence="1">Multi-pass membrane protein</topology>
    </subcellularLocation>
</comment>
<evidence type="ECO:0000256" key="3">
    <source>
        <dbReference type="ARBA" id="ARBA00022723"/>
    </source>
</evidence>
<evidence type="ECO:0000256" key="10">
    <source>
        <dbReference type="SAM" id="MobiDB-lite"/>
    </source>
</evidence>
<dbReference type="Gene3D" id="3.30.40.10">
    <property type="entry name" value="Zinc/RING finger domain, C3HC4 (zinc finger)"/>
    <property type="match status" value="1"/>
</dbReference>
<feature type="region of interest" description="Disordered" evidence="10">
    <location>
        <begin position="1"/>
        <end position="36"/>
    </location>
</feature>
<dbReference type="InterPro" id="IPR013083">
    <property type="entry name" value="Znf_RING/FYVE/PHD"/>
</dbReference>
<keyword evidence="5" id="KW-0833">Ubl conjugation pathway</keyword>
<keyword evidence="2 11" id="KW-0812">Transmembrane</keyword>
<dbReference type="EMBL" id="KZ155791">
    <property type="protein sequence ID" value="OUS45152.1"/>
    <property type="molecule type" value="Genomic_DNA"/>
</dbReference>
<dbReference type="GO" id="GO:1904294">
    <property type="term" value="P:positive regulation of ERAD pathway"/>
    <property type="evidence" value="ECO:0007669"/>
    <property type="project" value="InterPro"/>
</dbReference>
<keyword evidence="6" id="KW-0862">Zinc</keyword>
<keyword evidence="15" id="KW-1185">Reference proteome</keyword>
<dbReference type="Pfam" id="PF13639">
    <property type="entry name" value="zf-RING_2"/>
    <property type="match status" value="1"/>
</dbReference>
<accession>A0A1Y5IDB0</accession>
<evidence type="ECO:0000256" key="1">
    <source>
        <dbReference type="ARBA" id="ARBA00004141"/>
    </source>
</evidence>
<evidence type="ECO:0000256" key="8">
    <source>
        <dbReference type="ARBA" id="ARBA00023136"/>
    </source>
</evidence>
<dbReference type="PROSITE" id="PS00518">
    <property type="entry name" value="ZF_RING_1"/>
    <property type="match status" value="1"/>
</dbReference>
<keyword evidence="14" id="KW-0436">Ligase</keyword>
<dbReference type="GO" id="GO:0016874">
    <property type="term" value="F:ligase activity"/>
    <property type="evidence" value="ECO:0007669"/>
    <property type="project" value="UniProtKB-KW"/>
</dbReference>
<evidence type="ECO:0000256" key="2">
    <source>
        <dbReference type="ARBA" id="ARBA00022692"/>
    </source>
</evidence>
<evidence type="ECO:0000256" key="9">
    <source>
        <dbReference type="PROSITE-ProRule" id="PRU00175"/>
    </source>
</evidence>
<dbReference type="GeneID" id="9838197"/>
<dbReference type="RefSeq" id="XP_003084149.1">
    <property type="nucleotide sequence ID" value="XM_003084101.1"/>
</dbReference>
<organism evidence="13 15">
    <name type="scientific">Ostreococcus tauri</name>
    <name type="common">Marine green alga</name>
    <dbReference type="NCBI Taxonomy" id="70448"/>
    <lineage>
        <taxon>Eukaryota</taxon>
        <taxon>Viridiplantae</taxon>
        <taxon>Chlorophyta</taxon>
        <taxon>Mamiellophyceae</taxon>
        <taxon>Mamiellales</taxon>
        <taxon>Bathycoccaceae</taxon>
        <taxon>Ostreococcus</taxon>
    </lineage>
</organism>
<evidence type="ECO:0000259" key="12">
    <source>
        <dbReference type="PROSITE" id="PS50089"/>
    </source>
</evidence>
<dbReference type="InterPro" id="IPR017907">
    <property type="entry name" value="Znf_RING_CS"/>
</dbReference>
<evidence type="ECO:0000313" key="15">
    <source>
        <dbReference type="Proteomes" id="UP000009170"/>
    </source>
</evidence>
<dbReference type="Proteomes" id="UP000009170">
    <property type="component" value="Unassembled WGS sequence"/>
</dbReference>
<keyword evidence="7 11" id="KW-1133">Transmembrane helix</keyword>
<evidence type="ECO:0000256" key="6">
    <source>
        <dbReference type="ARBA" id="ARBA00022833"/>
    </source>
</evidence>
<accession>A0A454Y2Z9</accession>
<dbReference type="InParanoid" id="Q00SP9"/>
<reference evidence="14" key="3">
    <citation type="submission" date="2017-04" db="EMBL/GenBank/DDBJ databases">
        <title>Population genomics of picophytoplankton unveils novel chromosome hypervariability.</title>
        <authorList>
            <consortium name="DOE Joint Genome Institute"/>
            <person name="Blanc-Mathieu R."/>
            <person name="Krasovec M."/>
            <person name="Hebrard M."/>
            <person name="Yau S."/>
            <person name="Desgranges E."/>
            <person name="Martin J."/>
            <person name="Schackwitz W."/>
            <person name="Kuo A."/>
            <person name="Salin G."/>
            <person name="Donnadieu C."/>
            <person name="Desdevises Y."/>
            <person name="Sanchez-Ferandin S."/>
            <person name="Moreau H."/>
            <person name="Rivals E."/>
            <person name="Grigoriev I.V."/>
            <person name="Grimsley N."/>
            <person name="Eyre-Walker A."/>
            <person name="Piganeau G."/>
        </authorList>
    </citation>
    <scope>NUCLEOTIDE SEQUENCE [LARGE SCALE GENOMIC DNA]</scope>
    <source>
        <strain evidence="14">RCC 1115</strain>
    </source>
</reference>
<dbReference type="GO" id="GO:0016020">
    <property type="term" value="C:membrane"/>
    <property type="evidence" value="ECO:0007669"/>
    <property type="project" value="UniProtKB-SubCell"/>
</dbReference>
<dbReference type="OrthoDB" id="9049620at2759"/>
<proteinExistence type="predicted"/>
<name>Q00SP9_OSTTA</name>
<evidence type="ECO:0000313" key="13">
    <source>
        <dbReference type="EMBL" id="CAL58565.1"/>
    </source>
</evidence>
<evidence type="ECO:0000256" key="7">
    <source>
        <dbReference type="ARBA" id="ARBA00022989"/>
    </source>
</evidence>
<dbReference type="OMA" id="HHRQPPH"/>
<evidence type="ECO:0000256" key="4">
    <source>
        <dbReference type="ARBA" id="ARBA00022771"/>
    </source>
</evidence>
<sequence>MDASAESEGVDARRNALSADAEGSTRAEDGGGETETTVVSARDALANAIRDATLIARGGGAATNDANGDANDEMEDANEGREVYQGRLVSALVAAEHGAPTAALFVIVFVYLHCAALAFVAWLTYASRRMNAVTQACVSARDERKLSEVVTYASLVIGHVVVIWWLTPSGRRARQFFRTGAESPSFITSLLDVFVLDSSARFVFILSKLVVVALPLSTLQKLLRARGRASGATSPKVSTVKMPPARLYRRRASLLSMIEYASLMVRSLVPVSVWLAYFQRELPKVLASIITGLYLLTKSRGLVRSGSDFVKAVSAWLSLGSRSSANGEMATREDLMEAGDVCAICQEKCVDAIKLRCSHIFCDDCIGEWFDRQPSRGASGLSKTCPTCRAVVQSGVQRSYGNGASSLLPILF</sequence>
<dbReference type="PROSITE" id="PS50089">
    <property type="entry name" value="ZF_RING_2"/>
    <property type="match status" value="1"/>
</dbReference>
<feature type="transmembrane region" description="Helical" evidence="11">
    <location>
        <begin position="102"/>
        <end position="125"/>
    </location>
</feature>
<dbReference type="InterPro" id="IPR044235">
    <property type="entry name" value="RNFT1/2"/>
</dbReference>
<dbReference type="KEGG" id="ota:OT_ostta18g01050"/>
<dbReference type="GO" id="GO:0008270">
    <property type="term" value="F:zinc ion binding"/>
    <property type="evidence" value="ECO:0007669"/>
    <property type="project" value="UniProtKB-KW"/>
</dbReference>
<dbReference type="EMBL" id="CAID01000018">
    <property type="protein sequence ID" value="CAL58565.1"/>
    <property type="molecule type" value="Genomic_DNA"/>
</dbReference>
<reference evidence="13" key="2">
    <citation type="journal article" date="2014" name="BMC Genomics">
        <title>An improved genome of the model marine alga Ostreococcus tauri unfolds by assessing Illumina de novo assemblies.</title>
        <authorList>
            <person name="Blanc-Mathieu R."/>
            <person name="Verhelst B."/>
            <person name="Derelle E."/>
            <person name="Rombauts S."/>
            <person name="Bouget F.Y."/>
            <person name="Carre I."/>
            <person name="Chateau A."/>
            <person name="Eyre-Walker A."/>
            <person name="Grimsley N."/>
            <person name="Moreau H."/>
            <person name="Piegu B."/>
            <person name="Rivals E."/>
            <person name="Schackwitz W."/>
            <person name="Van de Peer Y."/>
            <person name="Piganeau G."/>
        </authorList>
    </citation>
    <scope>NUCLEOTIDE SEQUENCE</scope>
    <source>
        <strain evidence="13">RCC4221</strain>
    </source>
</reference>
<evidence type="ECO:0000256" key="5">
    <source>
        <dbReference type="ARBA" id="ARBA00022786"/>
    </source>
</evidence>
<dbReference type="AlphaFoldDB" id="Q00SP9"/>
<protein>
    <submittedName>
        <fullName evidence="14">E3 ubiquitin ligase</fullName>
    </submittedName>
    <submittedName>
        <fullName evidence="13">Zinc finger, RING/FYVE/PHD-type</fullName>
    </submittedName>
</protein>
<dbReference type="GO" id="GO:0061630">
    <property type="term" value="F:ubiquitin protein ligase activity"/>
    <property type="evidence" value="ECO:0007669"/>
    <property type="project" value="InterPro"/>
</dbReference>
<evidence type="ECO:0000313" key="14">
    <source>
        <dbReference type="EMBL" id="OUS45152.1"/>
    </source>
</evidence>
<evidence type="ECO:0000256" key="11">
    <source>
        <dbReference type="SAM" id="Phobius"/>
    </source>
</evidence>
<dbReference type="SUPFAM" id="SSF57850">
    <property type="entry name" value="RING/U-box"/>
    <property type="match status" value="1"/>
</dbReference>
<dbReference type="FunCoup" id="Q00SP9">
    <property type="interactions" value="1262"/>
</dbReference>
<accession>Q00SP9</accession>
<dbReference type="Proteomes" id="UP000195557">
    <property type="component" value="Unassembled WGS sequence"/>
</dbReference>
<dbReference type="SMART" id="SM00184">
    <property type="entry name" value="RING"/>
    <property type="match status" value="1"/>
</dbReference>
<dbReference type="PANTHER" id="PTHR15860">
    <property type="entry name" value="UNCHARACTERIZED RING FINGER-CONTAINING PROTEIN"/>
    <property type="match status" value="1"/>
</dbReference>
<feature type="domain" description="RING-type" evidence="12">
    <location>
        <begin position="342"/>
        <end position="389"/>
    </location>
</feature>